<reference evidence="10 11" key="1">
    <citation type="submission" date="2024-08" db="EMBL/GenBank/DDBJ databases">
        <title>Draft Genome Sequence of Legionella lytica strain DSB2004, Isolated From a Fire Sprinkler System.</title>
        <authorList>
            <person name="Everhart A.D."/>
            <person name="Kidane D.T."/>
            <person name="Farone A.L."/>
            <person name="Farone M.B."/>
        </authorList>
    </citation>
    <scope>NUCLEOTIDE SEQUENCE [LARGE SCALE GENOMIC DNA]</scope>
    <source>
        <strain evidence="10 11">DSB2004</strain>
    </source>
</reference>
<keyword evidence="11" id="KW-1185">Reference proteome</keyword>
<evidence type="ECO:0000256" key="8">
    <source>
        <dbReference type="SAM" id="Phobius"/>
    </source>
</evidence>
<evidence type="ECO:0000256" key="2">
    <source>
        <dbReference type="ARBA" id="ARBA00006512"/>
    </source>
</evidence>
<evidence type="ECO:0000313" key="11">
    <source>
        <dbReference type="Proteomes" id="UP001615550"/>
    </source>
</evidence>
<evidence type="ECO:0000256" key="7">
    <source>
        <dbReference type="ARBA" id="ARBA00023136"/>
    </source>
</evidence>
<dbReference type="Proteomes" id="UP001615550">
    <property type="component" value="Unassembled WGS sequence"/>
</dbReference>
<dbReference type="InterPro" id="IPR007792">
    <property type="entry name" value="T4SS_VirB3/TrbD/AvhB"/>
</dbReference>
<dbReference type="Pfam" id="PF03135">
    <property type="entry name" value="CagE_TrbE_VirB"/>
    <property type="match status" value="1"/>
</dbReference>
<feature type="transmembrane region" description="Helical" evidence="8">
    <location>
        <begin position="52"/>
        <end position="74"/>
    </location>
</feature>
<dbReference type="InterPro" id="IPR051162">
    <property type="entry name" value="T4SS_component"/>
</dbReference>
<dbReference type="RefSeq" id="WP_400188802.1">
    <property type="nucleotide sequence ID" value="NZ_JBGORX010000011.1"/>
</dbReference>
<protein>
    <submittedName>
        <fullName evidence="10">VirB3 family type IV secretion system protein</fullName>
    </submittedName>
</protein>
<keyword evidence="7 8" id="KW-0472">Membrane</keyword>
<evidence type="ECO:0000256" key="4">
    <source>
        <dbReference type="ARBA" id="ARBA00022741"/>
    </source>
</evidence>
<sequence length="915" mass="103613">MQGSSRLLPSDSLAKGMTRSTRILGVPFEFAINNVALFVLLMLVFYITTQRLICLFVAMGGMVLSHLVMMILSLKEEKALSIIASNFSLCQATPFSSAQSYTPLKSWLKKSKLKEHSSAKHIPWTHLYDEHTVMTKKGELIQVLTLDGMPFDTKDDHEVEHLKKVRNRLLYQMASPSVAISFYTIKRKHAPYPEGTYPMGYAHELNERYKRRINTTQRYQNALYIVLQFKAPALGLSPKKSKITDESIQSQREYHAKAIKTLNEHSARFMSLFKESNCRKLGTVHQHYTGSELLSFLSELVNLEQRLPRVPMQSLQSFLAHKSHHFAKRRGIVQLQGANGKSRYCAMLSLKEYPDETHACLMDALLEVPCELIITQSFLFKHNQLALKELRKQQRKMAQTDDSVLLAEALDLSIEELKSGRASYGEHHLSIAVIADDLTSLHEGIDALESKLNQDAGLITVREEEGIELAFWAQLPGNQAYRIRQSLISSLNIASFANLHNYPMGKAQGNHWGEAITILETLAGTSFHLNLHVGQVGNAIFIGPMGGGKTLLLAAILSFTVKYGGWRFIFDKDRGMEAIVRALGGSYHVIEPGVPSGMAPLQLEDTPENRAFNMLLLKRLLSTTNTLTAHEEQLIEKAVEGAYELSPEHRLYRHIAPFFGAAIPGSLRERFDRWHSQGQNSWLFDNEADSFSINNPITGQDIGKLLKPGFEELSIPALMYLFHRISDCLDSSPTLALIPEGWKALSDPLFQEQLKDWSRTPRKNNMAMIMDTQSPEELAASSAGSSVAREARTQVFFGNSMARWVDYQQFNLSIKEFEIIKEVLPALEGHYFLLKQGNTSVIARLNLTSLEQDIPVLSCTMARALLLDKIRERVGDSYEAWLPYYSRLSDILEKNYRNDFTRLEPNFERHWEQCQ</sequence>
<organism evidence="10 11">
    <name type="scientific">Legionella lytica</name>
    <dbReference type="NCBI Taxonomy" id="96232"/>
    <lineage>
        <taxon>Bacteria</taxon>
        <taxon>Pseudomonadati</taxon>
        <taxon>Pseudomonadota</taxon>
        <taxon>Gammaproteobacteria</taxon>
        <taxon>Legionellales</taxon>
        <taxon>Legionellaceae</taxon>
        <taxon>Legionella</taxon>
    </lineage>
</organism>
<keyword evidence="3 8" id="KW-0812">Transmembrane</keyword>
<comment type="subcellular location">
    <subcellularLocation>
        <location evidence="1">Membrane</location>
    </subcellularLocation>
</comment>
<evidence type="ECO:0000256" key="1">
    <source>
        <dbReference type="ARBA" id="ARBA00004370"/>
    </source>
</evidence>
<evidence type="ECO:0000256" key="5">
    <source>
        <dbReference type="ARBA" id="ARBA00022840"/>
    </source>
</evidence>
<evidence type="ECO:0000313" key="10">
    <source>
        <dbReference type="EMBL" id="MFJ1269990.1"/>
    </source>
</evidence>
<evidence type="ECO:0000256" key="3">
    <source>
        <dbReference type="ARBA" id="ARBA00022692"/>
    </source>
</evidence>
<dbReference type="PANTHER" id="PTHR30121">
    <property type="entry name" value="UNCHARACTERIZED PROTEIN YJGR-RELATED"/>
    <property type="match status" value="1"/>
</dbReference>
<dbReference type="InterPro" id="IPR027417">
    <property type="entry name" value="P-loop_NTPase"/>
</dbReference>
<dbReference type="EMBL" id="JBGORX010000011">
    <property type="protein sequence ID" value="MFJ1269990.1"/>
    <property type="molecule type" value="Genomic_DNA"/>
</dbReference>
<dbReference type="PANTHER" id="PTHR30121:SF12">
    <property type="entry name" value="TYPE IV SECRETION SYSTEM PROTEIN CAGE"/>
    <property type="match status" value="1"/>
</dbReference>
<comment type="caution">
    <text evidence="10">The sequence shown here is derived from an EMBL/GenBank/DDBJ whole genome shotgun (WGS) entry which is preliminary data.</text>
</comment>
<dbReference type="InterPro" id="IPR018145">
    <property type="entry name" value="CagE_TrbE_VirB_cntrl_dom"/>
</dbReference>
<dbReference type="SUPFAM" id="SSF52540">
    <property type="entry name" value="P-loop containing nucleoside triphosphate hydrolases"/>
    <property type="match status" value="1"/>
</dbReference>
<dbReference type="Pfam" id="PF05101">
    <property type="entry name" value="VirB3"/>
    <property type="match status" value="1"/>
</dbReference>
<feature type="transmembrane region" description="Helical" evidence="8">
    <location>
        <begin position="23"/>
        <end position="45"/>
    </location>
</feature>
<keyword evidence="4" id="KW-0547">Nucleotide-binding</keyword>
<evidence type="ECO:0000256" key="6">
    <source>
        <dbReference type="ARBA" id="ARBA00022989"/>
    </source>
</evidence>
<evidence type="ECO:0000259" key="9">
    <source>
        <dbReference type="Pfam" id="PF03135"/>
    </source>
</evidence>
<gene>
    <name evidence="10" type="ORF">ACD661_15635</name>
</gene>
<proteinExistence type="inferred from homology"/>
<dbReference type="Gene3D" id="3.40.50.300">
    <property type="entry name" value="P-loop containing nucleotide triphosphate hydrolases"/>
    <property type="match status" value="1"/>
</dbReference>
<name>A0ABW8DB96_9GAMM</name>
<feature type="domain" description="CagE TrbE VirB component of type IV transporter system central" evidence="9">
    <location>
        <begin position="287"/>
        <end position="484"/>
    </location>
</feature>
<comment type="similarity">
    <text evidence="2">Belongs to the TrbE/VirB4 family.</text>
</comment>
<keyword evidence="5" id="KW-0067">ATP-binding</keyword>
<accession>A0ABW8DB96</accession>
<keyword evidence="6 8" id="KW-1133">Transmembrane helix</keyword>